<evidence type="ECO:0000256" key="1">
    <source>
        <dbReference type="ARBA" id="ARBA00004141"/>
    </source>
</evidence>
<keyword evidence="3 6" id="KW-0812">Transmembrane</keyword>
<dbReference type="CDD" id="cd17328">
    <property type="entry name" value="MFS_spinster_like"/>
    <property type="match status" value="1"/>
</dbReference>
<feature type="domain" description="Major facilitator superfamily (MFS) profile" evidence="7">
    <location>
        <begin position="1"/>
        <end position="397"/>
    </location>
</feature>
<keyword evidence="5 6" id="KW-0472">Membrane</keyword>
<feature type="transmembrane region" description="Helical" evidence="6">
    <location>
        <begin position="90"/>
        <end position="111"/>
    </location>
</feature>
<sequence length="405" mass="42575">MLLLVYIFNFVDRQILAILAAPIQADLDLSDAQMGLLGGLAFAILYSTLGVPLASLADRTSRSWVITGSLVCWSLFTAMCGLAQGFWHIFLARLGVGIGEAGGVAPSYAVIGDHFPSERRAFALSIYSLGIPLGSAAGVLAGGYVAATVDWRAAFAVVGLCGLLIAPAFKFVVRDRPKPAVADRGPASPTLGAVARVLARKKAFWLLSFGAASSSMLGYGLAFWLPSLLQRSFALDLVHTSWFIGAVLLIGGTVGVLLGGILADKLGKADRAFYGWVPAMAYTVAVPLFAAGIWTSSVPLAFLLFLVPQALAYVWLGPVTSAIQHLVDPPARATASALFLLINNLIGLGGGIYALGALSTALTPVYGSEALRMSMLFALVLYLVAAALMALAGPFLRREWVEEVK</sequence>
<feature type="transmembrane region" description="Helical" evidence="6">
    <location>
        <begin position="375"/>
        <end position="396"/>
    </location>
</feature>
<protein>
    <submittedName>
        <fullName evidence="8">MFS transporter</fullName>
    </submittedName>
</protein>
<dbReference type="InterPro" id="IPR044770">
    <property type="entry name" value="MFS_spinster-like"/>
</dbReference>
<keyword evidence="9" id="KW-1185">Reference proteome</keyword>
<gene>
    <name evidence="8" type="ORF">MTR65_18315</name>
</gene>
<organism evidence="8 9">
    <name type="scientific">Novosphingobium mangrovi</name>
    <name type="common">ex Hu et al. 2023</name>
    <dbReference type="NCBI Taxonomy" id="2930094"/>
    <lineage>
        <taxon>Bacteria</taxon>
        <taxon>Pseudomonadati</taxon>
        <taxon>Pseudomonadota</taxon>
        <taxon>Alphaproteobacteria</taxon>
        <taxon>Sphingomonadales</taxon>
        <taxon>Sphingomonadaceae</taxon>
        <taxon>Novosphingobium</taxon>
    </lineage>
</organism>
<evidence type="ECO:0000259" key="7">
    <source>
        <dbReference type="PROSITE" id="PS50850"/>
    </source>
</evidence>
<dbReference type="Pfam" id="PF07690">
    <property type="entry name" value="MFS_1"/>
    <property type="match status" value="1"/>
</dbReference>
<comment type="subcellular location">
    <subcellularLocation>
        <location evidence="1">Membrane</location>
        <topology evidence="1">Multi-pass membrane protein</topology>
    </subcellularLocation>
</comment>
<feature type="transmembrane region" description="Helical" evidence="6">
    <location>
        <begin position="153"/>
        <end position="173"/>
    </location>
</feature>
<name>A0ABT0AHK3_9SPHN</name>
<feature type="transmembrane region" description="Helical" evidence="6">
    <location>
        <begin position="335"/>
        <end position="355"/>
    </location>
</feature>
<accession>A0ABT0AHK3</accession>
<proteinExistence type="predicted"/>
<evidence type="ECO:0000313" key="8">
    <source>
        <dbReference type="EMBL" id="MCJ1962645.1"/>
    </source>
</evidence>
<feature type="transmembrane region" description="Helical" evidence="6">
    <location>
        <begin position="36"/>
        <end position="57"/>
    </location>
</feature>
<dbReference type="InterPro" id="IPR011701">
    <property type="entry name" value="MFS"/>
</dbReference>
<dbReference type="InterPro" id="IPR036259">
    <property type="entry name" value="MFS_trans_sf"/>
</dbReference>
<dbReference type="SUPFAM" id="SSF103473">
    <property type="entry name" value="MFS general substrate transporter"/>
    <property type="match status" value="1"/>
</dbReference>
<dbReference type="PANTHER" id="PTHR23505">
    <property type="entry name" value="SPINSTER"/>
    <property type="match status" value="1"/>
</dbReference>
<dbReference type="Proteomes" id="UP001162802">
    <property type="component" value="Unassembled WGS sequence"/>
</dbReference>
<reference evidence="8" key="1">
    <citation type="submission" date="2022-03" db="EMBL/GenBank/DDBJ databases">
        <title>Identification of a novel bacterium isolated from mangrove sediments.</title>
        <authorList>
            <person name="Pan X."/>
        </authorList>
    </citation>
    <scope>NUCLEOTIDE SEQUENCE</scope>
    <source>
        <strain evidence="8">B2637</strain>
    </source>
</reference>
<keyword evidence="2" id="KW-0813">Transport</keyword>
<feature type="transmembrane region" description="Helical" evidence="6">
    <location>
        <begin position="300"/>
        <end position="323"/>
    </location>
</feature>
<evidence type="ECO:0000256" key="6">
    <source>
        <dbReference type="SAM" id="Phobius"/>
    </source>
</evidence>
<evidence type="ECO:0000313" key="9">
    <source>
        <dbReference type="Proteomes" id="UP001162802"/>
    </source>
</evidence>
<dbReference type="EMBL" id="JALHAT010000051">
    <property type="protein sequence ID" value="MCJ1962645.1"/>
    <property type="molecule type" value="Genomic_DNA"/>
</dbReference>
<evidence type="ECO:0000256" key="2">
    <source>
        <dbReference type="ARBA" id="ARBA00022448"/>
    </source>
</evidence>
<keyword evidence="4 6" id="KW-1133">Transmembrane helix</keyword>
<feature type="transmembrane region" description="Helical" evidence="6">
    <location>
        <begin position="242"/>
        <end position="261"/>
    </location>
</feature>
<dbReference type="Gene3D" id="1.20.1250.20">
    <property type="entry name" value="MFS general substrate transporter like domains"/>
    <property type="match status" value="2"/>
</dbReference>
<feature type="transmembrane region" description="Helical" evidence="6">
    <location>
        <begin position="64"/>
        <end position="84"/>
    </location>
</feature>
<feature type="transmembrane region" description="Helical" evidence="6">
    <location>
        <begin position="203"/>
        <end position="222"/>
    </location>
</feature>
<dbReference type="RefSeq" id="WP_243802757.1">
    <property type="nucleotide sequence ID" value="NZ_JALHAT010000051.1"/>
</dbReference>
<dbReference type="InterPro" id="IPR020846">
    <property type="entry name" value="MFS_dom"/>
</dbReference>
<evidence type="ECO:0000256" key="4">
    <source>
        <dbReference type="ARBA" id="ARBA00022989"/>
    </source>
</evidence>
<comment type="caution">
    <text evidence="8">The sequence shown here is derived from an EMBL/GenBank/DDBJ whole genome shotgun (WGS) entry which is preliminary data.</text>
</comment>
<feature type="transmembrane region" description="Helical" evidence="6">
    <location>
        <begin position="273"/>
        <end position="294"/>
    </location>
</feature>
<dbReference type="PANTHER" id="PTHR23505:SF79">
    <property type="entry name" value="PROTEIN SPINSTER"/>
    <property type="match status" value="1"/>
</dbReference>
<evidence type="ECO:0000256" key="3">
    <source>
        <dbReference type="ARBA" id="ARBA00022692"/>
    </source>
</evidence>
<feature type="transmembrane region" description="Helical" evidence="6">
    <location>
        <begin position="123"/>
        <end position="147"/>
    </location>
</feature>
<evidence type="ECO:0000256" key="5">
    <source>
        <dbReference type="ARBA" id="ARBA00023136"/>
    </source>
</evidence>
<dbReference type="PROSITE" id="PS50850">
    <property type="entry name" value="MFS"/>
    <property type="match status" value="1"/>
</dbReference>